<dbReference type="SUPFAM" id="SSF52266">
    <property type="entry name" value="SGNH hydrolase"/>
    <property type="match status" value="1"/>
</dbReference>
<feature type="domain" description="SGNH hydrolase-type esterase" evidence="1">
    <location>
        <begin position="12"/>
        <end position="226"/>
    </location>
</feature>
<protein>
    <recommendedName>
        <fullName evidence="1">SGNH hydrolase-type esterase domain-containing protein</fullName>
    </recommendedName>
</protein>
<dbReference type="Pfam" id="PF13472">
    <property type="entry name" value="Lipase_GDSL_2"/>
    <property type="match status" value="1"/>
</dbReference>
<reference evidence="2 3" key="1">
    <citation type="submission" date="2018-01" db="EMBL/GenBank/DDBJ databases">
        <title>Genome Sequencing and Assembly of Anaerobacter polyendosporus strain CT4.</title>
        <authorList>
            <person name="Tachaapaikoon C."/>
            <person name="Sutheeworapong S."/>
            <person name="Jenjaroenpun P."/>
            <person name="Wongsurawat T."/>
            <person name="Nookeaw I."/>
            <person name="Cheawchanlertfa P."/>
            <person name="Kosugi A."/>
            <person name="Cheevadhanarak S."/>
            <person name="Ratanakhanokchai K."/>
        </authorList>
    </citation>
    <scope>NUCLEOTIDE SEQUENCE [LARGE SCALE GENOMIC DNA]</scope>
    <source>
        <strain evidence="2 3">CT4</strain>
    </source>
</reference>
<evidence type="ECO:0000259" key="1">
    <source>
        <dbReference type="Pfam" id="PF13472"/>
    </source>
</evidence>
<keyword evidence="3" id="KW-1185">Reference proteome</keyword>
<proteinExistence type="predicted"/>
<dbReference type="OrthoDB" id="9777593at2"/>
<gene>
    <name evidence="2" type="ORF">C1I91_25720</name>
</gene>
<dbReference type="InterPro" id="IPR036514">
    <property type="entry name" value="SGNH_hydro_sf"/>
</dbReference>
<dbReference type="InterPro" id="IPR051532">
    <property type="entry name" value="Ester_Hydrolysis_Enzymes"/>
</dbReference>
<evidence type="ECO:0000313" key="3">
    <source>
        <dbReference type="Proteomes" id="UP000286268"/>
    </source>
</evidence>
<evidence type="ECO:0000313" key="2">
    <source>
        <dbReference type="EMBL" id="QAA34760.1"/>
    </source>
</evidence>
<accession>A0A3R5U8I6</accession>
<dbReference type="PANTHER" id="PTHR30383">
    <property type="entry name" value="THIOESTERASE 1/PROTEASE 1/LYSOPHOSPHOLIPASE L1"/>
    <property type="match status" value="1"/>
</dbReference>
<name>A0A3R5U8I6_9CLOT</name>
<organism evidence="2 3">
    <name type="scientific">Clostridium manihotivorum</name>
    <dbReference type="NCBI Taxonomy" id="2320868"/>
    <lineage>
        <taxon>Bacteria</taxon>
        <taxon>Bacillati</taxon>
        <taxon>Bacillota</taxon>
        <taxon>Clostridia</taxon>
        <taxon>Eubacteriales</taxon>
        <taxon>Clostridiaceae</taxon>
        <taxon>Clostridium</taxon>
    </lineage>
</organism>
<dbReference type="CDD" id="cd00229">
    <property type="entry name" value="SGNH_hydrolase"/>
    <property type="match status" value="1"/>
</dbReference>
<dbReference type="AlphaFoldDB" id="A0A3R5U8I6"/>
<dbReference type="KEGG" id="cmah:C1I91_25720"/>
<dbReference type="RefSeq" id="WP_128215472.1">
    <property type="nucleotide sequence ID" value="NZ_CP025746.1"/>
</dbReference>
<dbReference type="EMBL" id="CP025746">
    <property type="protein sequence ID" value="QAA34760.1"/>
    <property type="molecule type" value="Genomic_DNA"/>
</dbReference>
<sequence length="242" mass="27943">MKIVGFGACLIEGFPHESNVSFFNQLLDSLSSKNNIYDNEIVSLGGFPITRAKKYLDKKVIKVKPDIVILQFGTTDVDIKIKKTLSRRFNLKYSSSNIDMKLRNVERLNYSYFNRFKLLLKSFIKHLVAKILRVEPVTNIKDYIDSMEEIITSLNSHGIKVVVLAPFIQLDYLTNVRINRYIDKLSDLLKKNNNFYLVNCNSELLKQEKSEIFIFDGIHFTEKGHSIIASKISEVLINTRIL</sequence>
<dbReference type="Proteomes" id="UP000286268">
    <property type="component" value="Chromosome"/>
</dbReference>
<dbReference type="Gene3D" id="3.40.50.1110">
    <property type="entry name" value="SGNH hydrolase"/>
    <property type="match status" value="1"/>
</dbReference>
<dbReference type="InterPro" id="IPR013830">
    <property type="entry name" value="SGNH_hydro"/>
</dbReference>